<keyword evidence="2" id="KW-0472">Membrane</keyword>
<protein>
    <submittedName>
        <fullName evidence="3">Uncharacterized protein</fullName>
    </submittedName>
</protein>
<sequence>MQNGQSPQDVAPEEDVKADERPTENDCDKIKKIQEIIWSPFQTGKNTIASMFGSEACESKFDNLHDEITAKVFRRLVLRHGVLGIIERLSSCHEGNKFSFKDAEDDYLLSLRGLASAKGFRMEEILAAQDVETTEKKHAADEAGDPEETKAEGKATCCEGSRLKESESGMEQAFLRLPNTIRNYNLAVTDLFVEKALAYLSRKSDTYKMIGYVAASAGVLLMTVAIYYAHQFVFSDVSQANVSVDITHNIYGEVSYTKSIHWSVLVSGFIKTFTLFGLLVTMSVFSYRMAKALWDQAERIKDRRHALRQGRLFVHLNGGKLTIEEMERAFNWNVTQENAFSQFNSEAQAPWGNVVKELIITLRETAKASAQAIKNARDARKE</sequence>
<dbReference type="RefSeq" id="WP_173086003.1">
    <property type="nucleotide sequence ID" value="NZ_BLTE01000015.1"/>
</dbReference>
<reference evidence="3 4" key="2">
    <citation type="submission" date="2020-05" db="EMBL/GenBank/DDBJ databases">
        <title>Draft genome sequence of Desulfovibrio sp. strainFSS-1.</title>
        <authorList>
            <person name="Shimoshige H."/>
            <person name="Kobayashi H."/>
            <person name="Maekawa T."/>
        </authorList>
    </citation>
    <scope>NUCLEOTIDE SEQUENCE [LARGE SCALE GENOMIC DNA]</scope>
    <source>
        <strain evidence="3 4">SIID29052-01</strain>
    </source>
</reference>
<accession>A0A6V8LZI6</accession>
<feature type="transmembrane region" description="Helical" evidence="2">
    <location>
        <begin position="260"/>
        <end position="285"/>
    </location>
</feature>
<dbReference type="Proteomes" id="UP000494245">
    <property type="component" value="Unassembled WGS sequence"/>
</dbReference>
<comment type="caution">
    <text evidence="3">The sequence shown here is derived from an EMBL/GenBank/DDBJ whole genome shotgun (WGS) entry which is preliminary data.</text>
</comment>
<reference evidence="3 4" key="1">
    <citation type="submission" date="2020-04" db="EMBL/GenBank/DDBJ databases">
        <authorList>
            <consortium name="Desulfovibrio sp. FSS-1 genome sequencing consortium"/>
            <person name="Shimoshige H."/>
            <person name="Kobayashi H."/>
            <person name="Maekawa T."/>
        </authorList>
    </citation>
    <scope>NUCLEOTIDE SEQUENCE [LARGE SCALE GENOMIC DNA]</scope>
    <source>
        <strain evidence="3 4">SIID29052-01</strain>
    </source>
</reference>
<evidence type="ECO:0000313" key="4">
    <source>
        <dbReference type="Proteomes" id="UP000494245"/>
    </source>
</evidence>
<dbReference type="EMBL" id="BLTE01000015">
    <property type="protein sequence ID" value="GFK95196.1"/>
    <property type="molecule type" value="Genomic_DNA"/>
</dbReference>
<name>A0A6V8LZI6_9BACT</name>
<gene>
    <name evidence="3" type="ORF">NNJEOMEG_03054</name>
</gene>
<organism evidence="3 4">
    <name type="scientific">Fundidesulfovibrio magnetotacticus</name>
    <dbReference type="NCBI Taxonomy" id="2730080"/>
    <lineage>
        <taxon>Bacteria</taxon>
        <taxon>Pseudomonadati</taxon>
        <taxon>Thermodesulfobacteriota</taxon>
        <taxon>Desulfovibrionia</taxon>
        <taxon>Desulfovibrionales</taxon>
        <taxon>Desulfovibrionaceae</taxon>
        <taxon>Fundidesulfovibrio</taxon>
    </lineage>
</organism>
<dbReference type="AlphaFoldDB" id="A0A6V8LZI6"/>
<proteinExistence type="predicted"/>
<feature type="region of interest" description="Disordered" evidence="1">
    <location>
        <begin position="134"/>
        <end position="156"/>
    </location>
</feature>
<evidence type="ECO:0000256" key="2">
    <source>
        <dbReference type="SAM" id="Phobius"/>
    </source>
</evidence>
<feature type="transmembrane region" description="Helical" evidence="2">
    <location>
        <begin position="209"/>
        <end position="229"/>
    </location>
</feature>
<evidence type="ECO:0000313" key="3">
    <source>
        <dbReference type="EMBL" id="GFK95196.1"/>
    </source>
</evidence>
<keyword evidence="4" id="KW-1185">Reference proteome</keyword>
<keyword evidence="2" id="KW-0812">Transmembrane</keyword>
<feature type="region of interest" description="Disordered" evidence="1">
    <location>
        <begin position="1"/>
        <end position="25"/>
    </location>
</feature>
<keyword evidence="2" id="KW-1133">Transmembrane helix</keyword>
<evidence type="ECO:0000256" key="1">
    <source>
        <dbReference type="SAM" id="MobiDB-lite"/>
    </source>
</evidence>
<feature type="compositionally biased region" description="Basic and acidic residues" evidence="1">
    <location>
        <begin position="14"/>
        <end position="25"/>
    </location>
</feature>
<feature type="compositionally biased region" description="Basic and acidic residues" evidence="1">
    <location>
        <begin position="134"/>
        <end position="153"/>
    </location>
</feature>